<sequence length="282" mass="31030">MRQHWLCFHFTRSPRAATQGIEQVISTVGAALVEQIRSEAGSRWLFHRGGEGRRQDIEVWFRATASTQRALRELAHLKANEIGWSARTFRQNPGIQKHGTAGTADLAVELASISSELALGLLSCPDPAWSRTLPAAIHHLSRVLEFVPEKHRLSFLFQCWQTWSNTLEPARRVAVGAFADMDAGRATKIIESVRVAESTAAHWTSYDSALAETLSDNAIPNGTPVNYLLFEHAHLTNNRLGIDTETEARAARTLRSALVSGISLESLTTPAGQADTQVFQAV</sequence>
<dbReference type="AlphaFoldDB" id="A0A4Q7KEA8"/>
<keyword evidence="3" id="KW-1185">Reference proteome</keyword>
<reference evidence="2 3" key="1">
    <citation type="submission" date="2019-02" db="EMBL/GenBank/DDBJ databases">
        <title>Genomic Encyclopedia of Type Strains, Phase IV (KMG-IV): sequencing the most valuable type-strain genomes for metagenomic binning, comparative biology and taxonomic classification.</title>
        <authorList>
            <person name="Goeker M."/>
        </authorList>
    </citation>
    <scope>NUCLEOTIDE SEQUENCE [LARGE SCALE GENOMIC DNA]</scope>
    <source>
        <strain evidence="2 3">DSM 101727</strain>
    </source>
</reference>
<proteinExistence type="predicted"/>
<name>A0A4Q7KEA8_9PSEU</name>
<dbReference type="OrthoDB" id="4147866at2"/>
<gene>
    <name evidence="2" type="ORF">EV193_1132</name>
</gene>
<evidence type="ECO:0000313" key="2">
    <source>
        <dbReference type="EMBL" id="RZS32162.1"/>
    </source>
</evidence>
<evidence type="ECO:0000313" key="3">
    <source>
        <dbReference type="Proteomes" id="UP000294257"/>
    </source>
</evidence>
<accession>A0A4Q7KEA8</accession>
<dbReference type="EMBL" id="SGWQ01000013">
    <property type="protein sequence ID" value="RZS32162.1"/>
    <property type="molecule type" value="Genomic_DNA"/>
</dbReference>
<feature type="domain" description="Thiopeptide-type bacteriocin biosynthesis" evidence="1">
    <location>
        <begin position="5"/>
        <end position="257"/>
    </location>
</feature>
<comment type="caution">
    <text evidence="2">The sequence shown here is derived from an EMBL/GenBank/DDBJ whole genome shotgun (WGS) entry which is preliminary data.</text>
</comment>
<protein>
    <recommendedName>
        <fullName evidence="1">Thiopeptide-type bacteriocin biosynthesis domain-containing protein</fullName>
    </recommendedName>
</protein>
<organism evidence="2 3">
    <name type="scientific">Herbihabitans rhizosphaerae</name>
    <dbReference type="NCBI Taxonomy" id="1872711"/>
    <lineage>
        <taxon>Bacteria</taxon>
        <taxon>Bacillati</taxon>
        <taxon>Actinomycetota</taxon>
        <taxon>Actinomycetes</taxon>
        <taxon>Pseudonocardiales</taxon>
        <taxon>Pseudonocardiaceae</taxon>
        <taxon>Herbihabitans</taxon>
    </lineage>
</organism>
<dbReference type="InterPro" id="IPR023809">
    <property type="entry name" value="Thiopep_bacteriocin_synth_dom"/>
</dbReference>
<dbReference type="RefSeq" id="WP_130347995.1">
    <property type="nucleotide sequence ID" value="NZ_SGWQ01000013.1"/>
</dbReference>
<dbReference type="Pfam" id="PF14028">
    <property type="entry name" value="Lant_dehydr_C"/>
    <property type="match status" value="1"/>
</dbReference>
<dbReference type="Proteomes" id="UP000294257">
    <property type="component" value="Unassembled WGS sequence"/>
</dbReference>
<evidence type="ECO:0000259" key="1">
    <source>
        <dbReference type="Pfam" id="PF14028"/>
    </source>
</evidence>